<comment type="caution">
    <text evidence="1">The sequence shown here is derived from an EMBL/GenBank/DDBJ whole genome shotgun (WGS) entry which is preliminary data.</text>
</comment>
<dbReference type="PATRIC" id="fig|54005.3.peg.975"/>
<gene>
    <name evidence="1" type="ORF">HMPREF3229_00989</name>
</gene>
<proteinExistence type="predicted"/>
<evidence type="ECO:0008006" key="3">
    <source>
        <dbReference type="Google" id="ProtNLM"/>
    </source>
</evidence>
<accession>A0A133PPG2</accession>
<dbReference type="RefSeq" id="WP_000282420.1">
    <property type="nucleotide sequence ID" value="NZ_JADNMH010000011.1"/>
</dbReference>
<evidence type="ECO:0000313" key="1">
    <source>
        <dbReference type="EMBL" id="KXA30526.1"/>
    </source>
</evidence>
<protein>
    <recommendedName>
        <fullName evidence="3">Cobalt ABC transporter</fullName>
    </recommendedName>
</protein>
<evidence type="ECO:0000313" key="2">
    <source>
        <dbReference type="Proteomes" id="UP000070174"/>
    </source>
</evidence>
<dbReference type="Proteomes" id="UP000070174">
    <property type="component" value="Unassembled WGS sequence"/>
</dbReference>
<name>A0A133PPG2_9FIRM</name>
<sequence length="57" mass="6654">MYNKNSVKDCSYELDGLARLLQELIEKYADQLDFEKLEVPPRCSEKNKNEDNINSSD</sequence>
<dbReference type="EMBL" id="LRQE01000025">
    <property type="protein sequence ID" value="KXA30526.1"/>
    <property type="molecule type" value="Genomic_DNA"/>
</dbReference>
<organism evidence="1">
    <name type="scientific">Peptoniphilus harei</name>
    <dbReference type="NCBI Taxonomy" id="54005"/>
    <lineage>
        <taxon>Bacteria</taxon>
        <taxon>Bacillati</taxon>
        <taxon>Bacillota</taxon>
        <taxon>Tissierellia</taxon>
        <taxon>Tissierellales</taxon>
        <taxon>Peptoniphilaceae</taxon>
        <taxon>Peptoniphilus</taxon>
    </lineage>
</organism>
<reference evidence="1 2" key="1">
    <citation type="submission" date="2016-01" db="EMBL/GenBank/DDBJ databases">
        <authorList>
            <person name="Oliw E.H."/>
        </authorList>
    </citation>
    <scope>NUCLEOTIDE SEQUENCE [LARGE SCALE GENOMIC DNA]</scope>
    <source>
        <strain evidence="1 2">CMW7756A</strain>
    </source>
</reference>
<dbReference type="AlphaFoldDB" id="A0A133PPG2"/>